<dbReference type="Proteomes" id="UP000016930">
    <property type="component" value="Unassembled WGS sequence"/>
</dbReference>
<gene>
    <name evidence="3" type="ORF">CERSUDRAFT_71362</name>
</gene>
<protein>
    <recommendedName>
        <fullName evidence="2">DUF6533 domain-containing protein</fullName>
    </recommendedName>
</protein>
<evidence type="ECO:0000313" key="4">
    <source>
        <dbReference type="Proteomes" id="UP000016930"/>
    </source>
</evidence>
<dbReference type="InterPro" id="IPR045340">
    <property type="entry name" value="DUF6533"/>
</dbReference>
<feature type="region of interest" description="Disordered" evidence="1">
    <location>
        <begin position="432"/>
        <end position="481"/>
    </location>
</feature>
<name>M2R4H7_CERS8</name>
<feature type="compositionally biased region" description="Polar residues" evidence="1">
    <location>
        <begin position="436"/>
        <end position="460"/>
    </location>
</feature>
<dbReference type="Pfam" id="PF20151">
    <property type="entry name" value="DUF6533"/>
    <property type="match status" value="1"/>
</dbReference>
<dbReference type="EMBL" id="KB445793">
    <property type="protein sequence ID" value="EMD39440.1"/>
    <property type="molecule type" value="Genomic_DNA"/>
</dbReference>
<dbReference type="OrthoDB" id="2804045at2759"/>
<proteinExistence type="predicted"/>
<accession>M2R4H7</accession>
<evidence type="ECO:0000313" key="3">
    <source>
        <dbReference type="EMBL" id="EMD39440.1"/>
    </source>
</evidence>
<reference evidence="3 4" key="1">
    <citation type="journal article" date="2012" name="Proc. Natl. Acad. Sci. U.S.A.">
        <title>Comparative genomics of Ceriporiopsis subvermispora and Phanerochaete chrysosporium provide insight into selective ligninolysis.</title>
        <authorList>
            <person name="Fernandez-Fueyo E."/>
            <person name="Ruiz-Duenas F.J."/>
            <person name="Ferreira P."/>
            <person name="Floudas D."/>
            <person name="Hibbett D.S."/>
            <person name="Canessa P."/>
            <person name="Larrondo L.F."/>
            <person name="James T.Y."/>
            <person name="Seelenfreund D."/>
            <person name="Lobos S."/>
            <person name="Polanco R."/>
            <person name="Tello M."/>
            <person name="Honda Y."/>
            <person name="Watanabe T."/>
            <person name="Watanabe T."/>
            <person name="Ryu J.S."/>
            <person name="Kubicek C.P."/>
            <person name="Schmoll M."/>
            <person name="Gaskell J."/>
            <person name="Hammel K.E."/>
            <person name="St John F.J."/>
            <person name="Vanden Wymelenberg A."/>
            <person name="Sabat G."/>
            <person name="Splinter BonDurant S."/>
            <person name="Syed K."/>
            <person name="Yadav J.S."/>
            <person name="Doddapaneni H."/>
            <person name="Subramanian V."/>
            <person name="Lavin J.L."/>
            <person name="Oguiza J.A."/>
            <person name="Perez G."/>
            <person name="Pisabarro A.G."/>
            <person name="Ramirez L."/>
            <person name="Santoyo F."/>
            <person name="Master E."/>
            <person name="Coutinho P.M."/>
            <person name="Henrissat B."/>
            <person name="Lombard V."/>
            <person name="Magnuson J.K."/>
            <person name="Kuees U."/>
            <person name="Hori C."/>
            <person name="Igarashi K."/>
            <person name="Samejima M."/>
            <person name="Held B.W."/>
            <person name="Barry K.W."/>
            <person name="LaButti K.M."/>
            <person name="Lapidus A."/>
            <person name="Lindquist E.A."/>
            <person name="Lucas S.M."/>
            <person name="Riley R."/>
            <person name="Salamov A.A."/>
            <person name="Hoffmeister D."/>
            <person name="Schwenk D."/>
            <person name="Hadar Y."/>
            <person name="Yarden O."/>
            <person name="de Vries R.P."/>
            <person name="Wiebenga A."/>
            <person name="Stenlid J."/>
            <person name="Eastwood D."/>
            <person name="Grigoriev I.V."/>
            <person name="Berka R.M."/>
            <person name="Blanchette R.A."/>
            <person name="Kersten P."/>
            <person name="Martinez A.T."/>
            <person name="Vicuna R."/>
            <person name="Cullen D."/>
        </authorList>
    </citation>
    <scope>NUCLEOTIDE SEQUENCE [LARGE SCALE GENOMIC DNA]</scope>
    <source>
        <strain evidence="3 4">B</strain>
    </source>
</reference>
<organism evidence="3 4">
    <name type="scientific">Ceriporiopsis subvermispora (strain B)</name>
    <name type="common">White-rot fungus</name>
    <name type="synonym">Gelatoporia subvermispora</name>
    <dbReference type="NCBI Taxonomy" id="914234"/>
    <lineage>
        <taxon>Eukaryota</taxon>
        <taxon>Fungi</taxon>
        <taxon>Dikarya</taxon>
        <taxon>Basidiomycota</taxon>
        <taxon>Agaricomycotina</taxon>
        <taxon>Agaricomycetes</taxon>
        <taxon>Polyporales</taxon>
        <taxon>Gelatoporiaceae</taxon>
        <taxon>Gelatoporia</taxon>
    </lineage>
</organism>
<sequence length="498" mass="54854">MRAVGLGEWTNDEVQLCEMGGWGPKGEYAYVVACPLSRSVSSGRSQTAISDIPAVNTTIWEQSISDATSLDASTNRRIGICHLRAATGDTDVIKWECGNLERAYDADETDMRRHTEAEGYCDMYTYKLQKMFCGADTSAHGCNDLSFVNAHALYGFTHNVSEGLDVLEDQRHSIQGRPYPAILASKNRSHNMGLVCTLLTASPPLSTYKFDPPLVYSPCYGTTRVLTVLAVVVYDHLSTWAREYEFIWGRKFSSVTLLFHLNRWSIFAWALINLVYEFDPFFAATRYIMKKYSFSAIRVHALTGGDRWSSGVVCLLNLVPIGANAFTTFYARIIGILIVPRIATPCASALRVSAAFDYRLTIATRVCMIAADVIVVSITVLRTYSVQREATRNGLETPLVTLLLRNGLNLLNIIGQTIINCVKLRRTSKAEKTMHGNIQPTQQLGKPPTQSASGHDSNSAYHEACAVETSVPDPQESPGPYLSEIVEVDGAAQGFDAA</sequence>
<evidence type="ECO:0000256" key="1">
    <source>
        <dbReference type="SAM" id="MobiDB-lite"/>
    </source>
</evidence>
<feature type="domain" description="DUF6533" evidence="2">
    <location>
        <begin position="229"/>
        <end position="267"/>
    </location>
</feature>
<evidence type="ECO:0000259" key="2">
    <source>
        <dbReference type="Pfam" id="PF20151"/>
    </source>
</evidence>
<keyword evidence="4" id="KW-1185">Reference proteome</keyword>
<dbReference type="HOGENOM" id="CLU_547455_0_0_1"/>
<dbReference type="AlphaFoldDB" id="M2R4H7"/>